<dbReference type="AlphaFoldDB" id="A0A177WG10"/>
<protein>
    <recommendedName>
        <fullName evidence="10">Cysteine protease</fullName>
        <ecNumber evidence="10">3.4.22.-</ecNumber>
    </recommendedName>
</protein>
<dbReference type="GO" id="GO:0005737">
    <property type="term" value="C:cytoplasm"/>
    <property type="evidence" value="ECO:0007669"/>
    <property type="project" value="UniProtKB-SubCell"/>
</dbReference>
<reference evidence="13 14" key="2">
    <citation type="submission" date="2016-05" db="EMBL/GenBank/DDBJ databases">
        <title>Lineage-specific infection strategies underlie the spectrum of fungal disease in amphibians.</title>
        <authorList>
            <person name="Cuomo C.A."/>
            <person name="Farrer R.A."/>
            <person name="James T."/>
            <person name="Longcore J."/>
            <person name="Birren B."/>
        </authorList>
    </citation>
    <scope>NUCLEOTIDE SEQUENCE [LARGE SCALE GENOMIC DNA]</scope>
    <source>
        <strain evidence="13 14">JEL423</strain>
    </source>
</reference>
<dbReference type="eggNOG" id="KOG2674">
    <property type="taxonomic scope" value="Eukaryota"/>
</dbReference>
<comment type="subcellular location">
    <subcellularLocation>
        <location evidence="10">Nucleus</location>
    </subcellularLocation>
    <subcellularLocation>
        <location evidence="10">Cytoplasm</location>
    </subcellularLocation>
</comment>
<evidence type="ECO:0000313" key="14">
    <source>
        <dbReference type="Proteomes" id="UP000077115"/>
    </source>
</evidence>
<keyword evidence="8" id="KW-0072">Autophagy</keyword>
<evidence type="ECO:0000256" key="3">
    <source>
        <dbReference type="ARBA" id="ARBA00022490"/>
    </source>
</evidence>
<evidence type="ECO:0000259" key="12">
    <source>
        <dbReference type="Pfam" id="PF03416"/>
    </source>
</evidence>
<keyword evidence="10" id="KW-0539">Nucleus</keyword>
<comment type="catalytic activity">
    <reaction evidence="9">
        <text>[protein]-C-terminal L-amino acid-glycyl-phosphatidylethanolamide + H2O = [protein]-C-terminal L-amino acid-glycine + a 1,2-diacyl-sn-glycero-3-phosphoethanolamine</text>
        <dbReference type="Rhea" id="RHEA:67548"/>
        <dbReference type="Rhea" id="RHEA-COMP:17323"/>
        <dbReference type="Rhea" id="RHEA-COMP:17324"/>
        <dbReference type="ChEBI" id="CHEBI:15377"/>
        <dbReference type="ChEBI" id="CHEBI:64612"/>
        <dbReference type="ChEBI" id="CHEBI:172940"/>
        <dbReference type="ChEBI" id="CHEBI:172941"/>
    </reaction>
    <physiologicalReaction direction="left-to-right" evidence="9">
        <dbReference type="Rhea" id="RHEA:67549"/>
    </physiologicalReaction>
</comment>
<dbReference type="GO" id="GO:0015031">
    <property type="term" value="P:protein transport"/>
    <property type="evidence" value="ECO:0007669"/>
    <property type="project" value="UniProtKB-KW"/>
</dbReference>
<dbReference type="PANTHER" id="PTHR22624:SF49">
    <property type="entry name" value="CYSTEINE PROTEASE"/>
    <property type="match status" value="1"/>
</dbReference>
<name>A0A177WG10_BATDL</name>
<dbReference type="GO" id="GO:0000423">
    <property type="term" value="P:mitophagy"/>
    <property type="evidence" value="ECO:0007669"/>
    <property type="project" value="TreeGrafter"/>
</dbReference>
<dbReference type="VEuPathDB" id="FungiDB:BDEG_22861"/>
<keyword evidence="2" id="KW-0813">Transport</keyword>
<comment type="similarity">
    <text evidence="1 10">Belongs to the peptidase C54 family.</text>
</comment>
<dbReference type="GO" id="GO:0019786">
    <property type="term" value="F:protein-phosphatidylethanolamide deconjugating activity"/>
    <property type="evidence" value="ECO:0007669"/>
    <property type="project" value="InterPro"/>
</dbReference>
<evidence type="ECO:0000256" key="8">
    <source>
        <dbReference type="ARBA" id="ARBA00023006"/>
    </source>
</evidence>
<dbReference type="GO" id="GO:0004197">
    <property type="term" value="F:cysteine-type endopeptidase activity"/>
    <property type="evidence" value="ECO:0007669"/>
    <property type="project" value="TreeGrafter"/>
</dbReference>
<comment type="function">
    <text evidence="10">Required for selective autophagic degradation of the nucleus (nucleophagy) as well as for mitophagy which contributes to regulate mitochondrial quantity and quality by eliminating the mitochondria to a basal level to fulfill cellular energy requirements and preventing excess ROS production.</text>
</comment>
<accession>A0A177WG10</accession>
<dbReference type="InterPro" id="IPR046792">
    <property type="entry name" value="Peptidase_C54_cat"/>
</dbReference>
<feature type="domain" description="Peptidase C54 catalytic" evidence="12">
    <location>
        <begin position="137"/>
        <end position="407"/>
    </location>
</feature>
<organism evidence="13 14">
    <name type="scientific">Batrachochytrium dendrobatidis (strain JEL423)</name>
    <dbReference type="NCBI Taxonomy" id="403673"/>
    <lineage>
        <taxon>Eukaryota</taxon>
        <taxon>Fungi</taxon>
        <taxon>Fungi incertae sedis</taxon>
        <taxon>Chytridiomycota</taxon>
        <taxon>Chytridiomycota incertae sedis</taxon>
        <taxon>Chytridiomycetes</taxon>
        <taxon>Rhizophydiales</taxon>
        <taxon>Rhizophydiales incertae sedis</taxon>
        <taxon>Batrachochytrium</taxon>
    </lineage>
</organism>
<reference evidence="13 14" key="1">
    <citation type="submission" date="2006-10" db="EMBL/GenBank/DDBJ databases">
        <title>The Genome Sequence of Batrachochytrium dendrobatidis JEL423.</title>
        <authorList>
            <consortium name="The Broad Institute Genome Sequencing Platform"/>
            <person name="Birren B."/>
            <person name="Lander E."/>
            <person name="Galagan J."/>
            <person name="Cuomo C."/>
            <person name="Devon K."/>
            <person name="Jaffe D."/>
            <person name="Butler J."/>
            <person name="Alvarez P."/>
            <person name="Gnerre S."/>
            <person name="Grabherr M."/>
            <person name="Kleber M."/>
            <person name="Mauceli E."/>
            <person name="Brockman W."/>
            <person name="Young S."/>
            <person name="LaButti K."/>
            <person name="Sykes S."/>
            <person name="DeCaprio D."/>
            <person name="Crawford M."/>
            <person name="Koehrsen M."/>
            <person name="Engels R."/>
            <person name="Montgomery P."/>
            <person name="Pearson M."/>
            <person name="Howarth C."/>
            <person name="Larson L."/>
            <person name="White J."/>
            <person name="O'Leary S."/>
            <person name="Kodira C."/>
            <person name="Zeng Q."/>
            <person name="Yandava C."/>
            <person name="Alvarado L."/>
            <person name="Longcore J."/>
            <person name="James T."/>
        </authorList>
    </citation>
    <scope>NUCLEOTIDE SEQUENCE [LARGE SCALE GENOMIC DNA]</scope>
    <source>
        <strain evidence="13 14">JEL423</strain>
    </source>
</reference>
<evidence type="ECO:0000256" key="1">
    <source>
        <dbReference type="ARBA" id="ARBA00010958"/>
    </source>
</evidence>
<evidence type="ECO:0000256" key="6">
    <source>
        <dbReference type="ARBA" id="ARBA00022807"/>
    </source>
</evidence>
<evidence type="ECO:0000313" key="13">
    <source>
        <dbReference type="EMBL" id="OAJ38973.1"/>
    </source>
</evidence>
<evidence type="ECO:0000256" key="7">
    <source>
        <dbReference type="ARBA" id="ARBA00022927"/>
    </source>
</evidence>
<keyword evidence="6" id="KW-0788">Thiol protease</keyword>
<dbReference type="GO" id="GO:0016485">
    <property type="term" value="P:protein processing"/>
    <property type="evidence" value="ECO:0007669"/>
    <property type="project" value="TreeGrafter"/>
</dbReference>
<keyword evidence="7" id="KW-0653">Protein transport</keyword>
<dbReference type="Proteomes" id="UP000077115">
    <property type="component" value="Unassembled WGS sequence"/>
</dbReference>
<gene>
    <name evidence="13" type="ORF">BDEG_22861</name>
</gene>
<evidence type="ECO:0000256" key="10">
    <source>
        <dbReference type="RuleBase" id="RU363115"/>
    </source>
</evidence>
<dbReference type="InterPro" id="IPR005078">
    <property type="entry name" value="Peptidase_C54"/>
</dbReference>
<keyword evidence="3 10" id="KW-0963">Cytoplasm</keyword>
<evidence type="ECO:0000256" key="11">
    <source>
        <dbReference type="SAM" id="MobiDB-lite"/>
    </source>
</evidence>
<dbReference type="GO" id="GO:0034727">
    <property type="term" value="P:piecemeal microautophagy of the nucleus"/>
    <property type="evidence" value="ECO:0007669"/>
    <property type="project" value="TreeGrafter"/>
</dbReference>
<dbReference type="Pfam" id="PF03416">
    <property type="entry name" value="Peptidase_C54"/>
    <property type="match status" value="1"/>
</dbReference>
<dbReference type="STRING" id="403673.A0A177WG10"/>
<dbReference type="InterPro" id="IPR038765">
    <property type="entry name" value="Papain-like_cys_pep_sf"/>
</dbReference>
<proteinExistence type="inferred from homology"/>
<dbReference type="PANTHER" id="PTHR22624">
    <property type="entry name" value="CYSTEINE PROTEASE ATG4"/>
    <property type="match status" value="1"/>
</dbReference>
<keyword evidence="5 10" id="KW-0378">Hydrolase</keyword>
<dbReference type="SUPFAM" id="SSF54001">
    <property type="entry name" value="Cysteine proteinases"/>
    <property type="match status" value="1"/>
</dbReference>
<evidence type="ECO:0000256" key="4">
    <source>
        <dbReference type="ARBA" id="ARBA00022670"/>
    </source>
</evidence>
<dbReference type="GO" id="GO:0005634">
    <property type="term" value="C:nucleus"/>
    <property type="evidence" value="ECO:0007669"/>
    <property type="project" value="UniProtKB-SubCell"/>
</dbReference>
<evidence type="ECO:0000256" key="2">
    <source>
        <dbReference type="ARBA" id="ARBA00022448"/>
    </source>
</evidence>
<evidence type="ECO:0000256" key="9">
    <source>
        <dbReference type="ARBA" id="ARBA00029362"/>
    </source>
</evidence>
<dbReference type="GO" id="GO:0000045">
    <property type="term" value="P:autophagosome assembly"/>
    <property type="evidence" value="ECO:0007669"/>
    <property type="project" value="TreeGrafter"/>
</dbReference>
<dbReference type="EC" id="3.4.22.-" evidence="10"/>
<dbReference type="EMBL" id="DS022302">
    <property type="protein sequence ID" value="OAJ38973.1"/>
    <property type="molecule type" value="Genomic_DNA"/>
</dbReference>
<keyword evidence="4 10" id="KW-0645">Protease</keyword>
<dbReference type="OrthoDB" id="2960936at2759"/>
<feature type="region of interest" description="Disordered" evidence="11">
    <location>
        <begin position="42"/>
        <end position="61"/>
    </location>
</feature>
<sequence>MSAVDTTESAAAEVNAAKFGHDTASNMSIHSIANTPDMSATNCNESCTSSTPSDNNPNHDSAAHVTTWSRLSGGLSLLMTRALHSIQSLDMASELSRFTKYHRPYLSSAASSGIPTLDPNSPIVFLAQTYSSLAHPHFLDDFHSRLWMTYRKGFAAIKPTGYTCDSGWGCMLRSGQMLVANALLFHELGRDWRLGDSNDRDTWLTYCSILTKFLDVNTSPYSIQRIATLGIRFDKQIGEWFGPSTISQVLKVLVNDDQRISLKVHVSNDGVVYKNEINTILSATRDDGKTPAVLIMIPLRLGVETMNPVYYPGVKHCFAMSHCVGIAGGRPNSSLFFLGVDGDHLIYLDPHHLRPSVDSRDITSYKMEDLLSYHCEKVRLLPIASMDPSLVIGFYCHSLKDFDVLCAKMTELATGSAPLFSIEEMTPDFDPDVDIISEYDF</sequence>
<evidence type="ECO:0000256" key="5">
    <source>
        <dbReference type="ARBA" id="ARBA00022801"/>
    </source>
</evidence>
<dbReference type="GO" id="GO:0035973">
    <property type="term" value="P:aggrephagy"/>
    <property type="evidence" value="ECO:0007669"/>
    <property type="project" value="TreeGrafter"/>
</dbReference>